<accession>A0AAV9BT06</accession>
<evidence type="ECO:0000313" key="4">
    <source>
        <dbReference type="EMBL" id="KAK1279378.1"/>
    </source>
</evidence>
<keyword evidence="5" id="KW-1185">Reference proteome</keyword>
<feature type="compositionally biased region" description="Polar residues" evidence="1">
    <location>
        <begin position="398"/>
        <end position="417"/>
    </location>
</feature>
<feature type="region of interest" description="Disordered" evidence="1">
    <location>
        <begin position="235"/>
        <end position="273"/>
    </location>
</feature>
<dbReference type="EMBL" id="JAUJYN010000001">
    <property type="protein sequence ID" value="KAK1279378.1"/>
    <property type="molecule type" value="Genomic_DNA"/>
</dbReference>
<feature type="compositionally biased region" description="Basic residues" evidence="1">
    <location>
        <begin position="238"/>
        <end position="248"/>
    </location>
</feature>
<dbReference type="PANTHER" id="PTHR22166">
    <property type="entry name" value="ENDOPLASMIC RETICULUM JUNCTION FORMATION PROTEIN LUNAPARK"/>
    <property type="match status" value="1"/>
</dbReference>
<dbReference type="InterPro" id="IPR019273">
    <property type="entry name" value="Lunapark_Znf"/>
</dbReference>
<sequence>MSEHSSEVQQPKPSSVSPGGETEGSTTVAASKPQRTRRGLLSRIWHGIFSGRRGDDFEKLLQHLSKEEATVLARMKGRAQVWRRTARNIVVLSVVLEVVAVAYAIMTTRTVDLDWKMRAVRVLPMFVLPCLSAAIYSTLVSFTRMRDRKDQKTLERLRAERQAKIDELKERTNYYTTQQLIQRYDPDPAAKAAAASVLASKLGADSGLKVYLGDDSNKLNMPVGKSNDAELVQSNGLRNRKPSHARSRSHGDATMPQQSFDGSMQELEPRGQDVHDQNQAVFEHHRSPGASDGGWIARLAAMLVGEDPTQCYALICGNCRMHNGLARKEDFPYITYYCPHCHVLNGPQQMQDQPDLGLNVGGANPPSPENKVSDGDASPETDAQVIERKEEIVGDASDITNTQAGTGENESANASAK</sequence>
<keyword evidence="2" id="KW-0472">Membrane</keyword>
<reference evidence="4" key="1">
    <citation type="journal article" date="2023" name="Nat. Commun.">
        <title>Diploid and tetraploid genomes of Acorus and the evolution of monocots.</title>
        <authorList>
            <person name="Ma L."/>
            <person name="Liu K.W."/>
            <person name="Li Z."/>
            <person name="Hsiao Y.Y."/>
            <person name="Qi Y."/>
            <person name="Fu T."/>
            <person name="Tang G.D."/>
            <person name="Zhang D."/>
            <person name="Sun W.H."/>
            <person name="Liu D.K."/>
            <person name="Li Y."/>
            <person name="Chen G.Z."/>
            <person name="Liu X.D."/>
            <person name="Liao X.Y."/>
            <person name="Jiang Y.T."/>
            <person name="Yu X."/>
            <person name="Hao Y."/>
            <person name="Huang J."/>
            <person name="Zhao X.W."/>
            <person name="Ke S."/>
            <person name="Chen Y.Y."/>
            <person name="Wu W.L."/>
            <person name="Hsu J.L."/>
            <person name="Lin Y.F."/>
            <person name="Huang M.D."/>
            <person name="Li C.Y."/>
            <person name="Huang L."/>
            <person name="Wang Z.W."/>
            <person name="Zhao X."/>
            <person name="Zhong W.Y."/>
            <person name="Peng D.H."/>
            <person name="Ahmad S."/>
            <person name="Lan S."/>
            <person name="Zhang J.S."/>
            <person name="Tsai W.C."/>
            <person name="Van de Peer Y."/>
            <person name="Liu Z.J."/>
        </authorList>
    </citation>
    <scope>NUCLEOTIDE SEQUENCE</scope>
    <source>
        <strain evidence="4">SCP</strain>
    </source>
</reference>
<proteinExistence type="predicted"/>
<feature type="domain" description="Lunapark zinc ribbon" evidence="3">
    <location>
        <begin position="295"/>
        <end position="345"/>
    </location>
</feature>
<evidence type="ECO:0000256" key="2">
    <source>
        <dbReference type="SAM" id="Phobius"/>
    </source>
</evidence>
<dbReference type="GO" id="GO:0071786">
    <property type="term" value="P:endoplasmic reticulum tubular network organization"/>
    <property type="evidence" value="ECO:0007669"/>
    <property type="project" value="InterPro"/>
</dbReference>
<feature type="transmembrane region" description="Helical" evidence="2">
    <location>
        <begin position="126"/>
        <end position="143"/>
    </location>
</feature>
<dbReference type="PANTHER" id="PTHR22166:SF12">
    <property type="entry name" value="ENDOPLASMIC RETICULUM JUNCTION FORMATION PROTEIN LUNAPARK"/>
    <property type="match status" value="1"/>
</dbReference>
<organism evidence="4 5">
    <name type="scientific">Acorus gramineus</name>
    <name type="common">Dwarf sweet flag</name>
    <dbReference type="NCBI Taxonomy" id="55184"/>
    <lineage>
        <taxon>Eukaryota</taxon>
        <taxon>Viridiplantae</taxon>
        <taxon>Streptophyta</taxon>
        <taxon>Embryophyta</taxon>
        <taxon>Tracheophyta</taxon>
        <taxon>Spermatophyta</taxon>
        <taxon>Magnoliopsida</taxon>
        <taxon>Liliopsida</taxon>
        <taxon>Acoraceae</taxon>
        <taxon>Acorus</taxon>
    </lineage>
</organism>
<protein>
    <recommendedName>
        <fullName evidence="3">Lunapark zinc ribbon domain-containing protein</fullName>
    </recommendedName>
</protein>
<evidence type="ECO:0000313" key="5">
    <source>
        <dbReference type="Proteomes" id="UP001179952"/>
    </source>
</evidence>
<keyword evidence="2" id="KW-0812">Transmembrane</keyword>
<keyword evidence="2" id="KW-1133">Transmembrane helix</keyword>
<reference evidence="4" key="2">
    <citation type="submission" date="2023-06" db="EMBL/GenBank/DDBJ databases">
        <authorList>
            <person name="Ma L."/>
            <person name="Liu K.-W."/>
            <person name="Li Z."/>
            <person name="Hsiao Y.-Y."/>
            <person name="Qi Y."/>
            <person name="Fu T."/>
            <person name="Tang G."/>
            <person name="Zhang D."/>
            <person name="Sun W.-H."/>
            <person name="Liu D.-K."/>
            <person name="Li Y."/>
            <person name="Chen G.-Z."/>
            <person name="Liu X.-D."/>
            <person name="Liao X.-Y."/>
            <person name="Jiang Y.-T."/>
            <person name="Yu X."/>
            <person name="Hao Y."/>
            <person name="Huang J."/>
            <person name="Zhao X.-W."/>
            <person name="Ke S."/>
            <person name="Chen Y.-Y."/>
            <person name="Wu W.-L."/>
            <person name="Hsu J.-L."/>
            <person name="Lin Y.-F."/>
            <person name="Huang M.-D."/>
            <person name="Li C.-Y."/>
            <person name="Huang L."/>
            <person name="Wang Z.-W."/>
            <person name="Zhao X."/>
            <person name="Zhong W.-Y."/>
            <person name="Peng D.-H."/>
            <person name="Ahmad S."/>
            <person name="Lan S."/>
            <person name="Zhang J.-S."/>
            <person name="Tsai W.-C."/>
            <person name="Van De Peer Y."/>
            <person name="Liu Z.-J."/>
        </authorList>
    </citation>
    <scope>NUCLEOTIDE SEQUENCE</scope>
    <source>
        <strain evidence="4">SCP</strain>
        <tissue evidence="4">Leaves</tissue>
    </source>
</reference>
<evidence type="ECO:0000256" key="1">
    <source>
        <dbReference type="SAM" id="MobiDB-lite"/>
    </source>
</evidence>
<dbReference type="Pfam" id="PF10058">
    <property type="entry name" value="Zn_ribbon_10"/>
    <property type="match status" value="1"/>
</dbReference>
<dbReference type="GO" id="GO:0071782">
    <property type="term" value="C:endoplasmic reticulum tubular network"/>
    <property type="evidence" value="ECO:0007669"/>
    <property type="project" value="TreeGrafter"/>
</dbReference>
<name>A0AAV9BT06_ACOGR</name>
<gene>
    <name evidence="4" type="ORF">QJS04_geneDACA019715</name>
</gene>
<dbReference type="AlphaFoldDB" id="A0AAV9BT06"/>
<evidence type="ECO:0000259" key="3">
    <source>
        <dbReference type="Pfam" id="PF10058"/>
    </source>
</evidence>
<feature type="region of interest" description="Disordered" evidence="1">
    <location>
        <begin position="352"/>
        <end position="417"/>
    </location>
</feature>
<dbReference type="Proteomes" id="UP001179952">
    <property type="component" value="Unassembled WGS sequence"/>
</dbReference>
<feature type="transmembrane region" description="Helical" evidence="2">
    <location>
        <begin position="85"/>
        <end position="106"/>
    </location>
</feature>
<feature type="compositionally biased region" description="Polar residues" evidence="1">
    <location>
        <begin position="7"/>
        <end position="29"/>
    </location>
</feature>
<comment type="caution">
    <text evidence="4">The sequence shown here is derived from an EMBL/GenBank/DDBJ whole genome shotgun (WGS) entry which is preliminary data.</text>
</comment>
<feature type="region of interest" description="Disordered" evidence="1">
    <location>
        <begin position="1"/>
        <end position="35"/>
    </location>
</feature>
<dbReference type="InterPro" id="IPR040115">
    <property type="entry name" value="Lnp"/>
</dbReference>